<proteinExistence type="predicted"/>
<keyword evidence="2" id="KW-1185">Reference proteome</keyword>
<accession>A0A7X1B214</accession>
<dbReference type="Proteomes" id="UP000525652">
    <property type="component" value="Unassembled WGS sequence"/>
</dbReference>
<dbReference type="AlphaFoldDB" id="A0A7X1B214"/>
<gene>
    <name evidence="1" type="ORF">H5P30_20560</name>
</gene>
<protein>
    <recommendedName>
        <fullName evidence="3">DUF2281 domain-containing protein</fullName>
    </recommendedName>
</protein>
<dbReference type="RefSeq" id="WP_185694838.1">
    <property type="nucleotide sequence ID" value="NZ_JBEPNX010000001.1"/>
</dbReference>
<sequence length="70" mass="7697">MSTAEKIAASVGSLAPGQQAEVLEFVEFLKTREEKKELKDFAAFSLEGAMRGMEEEEDLYGPEDIIEQAG</sequence>
<evidence type="ECO:0000313" key="2">
    <source>
        <dbReference type="Proteomes" id="UP000525652"/>
    </source>
</evidence>
<reference evidence="1 2" key="1">
    <citation type="submission" date="2020-07" db="EMBL/GenBank/DDBJ databases">
        <authorList>
            <person name="Feng X."/>
        </authorList>
    </citation>
    <scope>NUCLEOTIDE SEQUENCE [LARGE SCALE GENOMIC DNA]</scope>
    <source>
        <strain evidence="1 2">JCM14086</strain>
    </source>
</reference>
<organism evidence="1 2">
    <name type="scientific">Puniceicoccus vermicola</name>
    <dbReference type="NCBI Taxonomy" id="388746"/>
    <lineage>
        <taxon>Bacteria</taxon>
        <taxon>Pseudomonadati</taxon>
        <taxon>Verrucomicrobiota</taxon>
        <taxon>Opitutia</taxon>
        <taxon>Puniceicoccales</taxon>
        <taxon>Puniceicoccaceae</taxon>
        <taxon>Puniceicoccus</taxon>
    </lineage>
</organism>
<evidence type="ECO:0000313" key="1">
    <source>
        <dbReference type="EMBL" id="MBC2604181.1"/>
    </source>
</evidence>
<dbReference type="EMBL" id="JACHVA010000139">
    <property type="protein sequence ID" value="MBC2604181.1"/>
    <property type="molecule type" value="Genomic_DNA"/>
</dbReference>
<name>A0A7X1B214_9BACT</name>
<evidence type="ECO:0008006" key="3">
    <source>
        <dbReference type="Google" id="ProtNLM"/>
    </source>
</evidence>
<comment type="caution">
    <text evidence="1">The sequence shown here is derived from an EMBL/GenBank/DDBJ whole genome shotgun (WGS) entry which is preliminary data.</text>
</comment>